<sequence length="183" mass="20534">MFSVPLAENAELRPLEPWQAPEFLAHIDRARAHTDPWIPWATFSTDLDSARATLQRYADRQATDSGRIFGIWRDGTLVGGVMFVHFDTKSGNCEIGAWTEPAGEGGGLITAAVRLLLDYAFATRGMHRAEWWCSAANARSRAVAERVGMRREGVLREWFLHNGVRHDKEIWAVLASEWAATRA</sequence>
<dbReference type="InterPro" id="IPR016181">
    <property type="entry name" value="Acyl_CoA_acyltransferase"/>
</dbReference>
<dbReference type="AlphaFoldDB" id="A0A1E7MZC6"/>
<reference evidence="3 4" key="2">
    <citation type="submission" date="2014-07" db="EMBL/GenBank/DDBJ databases">
        <authorList>
            <person name="Zhang J.E."/>
            <person name="Yang H."/>
            <person name="Guo J."/>
            <person name="Deng Z."/>
            <person name="Luo H."/>
            <person name="Luo M."/>
            <person name="Zhao B."/>
        </authorList>
    </citation>
    <scope>NUCLEOTIDE SEQUENCE [LARGE SCALE GENOMIC DNA]</scope>
    <source>
        <strain evidence="3">ATCC 10762</strain>
        <strain evidence="4">ATCC 10762 / DSM 40127 / CCM 3239 / JCM 4008 / LMG 5968 / NBRC 12843 / NCIMB 8234 / A-377</strain>
    </source>
</reference>
<dbReference type="RefSeq" id="WP_030289112.1">
    <property type="nucleotide sequence ID" value="NZ_BMUB01000007.1"/>
</dbReference>
<reference evidence="4" key="4">
    <citation type="submission" date="2016-08" db="EMBL/GenBank/DDBJ databases">
        <title>Sequencing, assembly and comparative genomics of S. aureofaciens ATCC 10762.</title>
        <authorList>
            <person name="Gradnigo J.S."/>
            <person name="Johnson N."/>
            <person name="Somerville G.A."/>
        </authorList>
    </citation>
    <scope>NUCLEOTIDE SEQUENCE [LARGE SCALE GENOMIC DNA]</scope>
    <source>
        <strain evidence="4">ATCC 10762 / DSM 40127 / CCM 3239 / JCM 4008 / LMG 5968 / NBRC 12843 / NCIMB 8234 / A-377</strain>
    </source>
</reference>
<feature type="domain" description="N-acetyltransferase" evidence="1">
    <location>
        <begin position="10"/>
        <end position="171"/>
    </location>
</feature>
<evidence type="ECO:0000313" key="2">
    <source>
        <dbReference type="EMBL" id="GGU79526.1"/>
    </source>
</evidence>
<dbReference type="EMBL" id="BMUB01000007">
    <property type="protein sequence ID" value="GGU79526.1"/>
    <property type="molecule type" value="Genomic_DNA"/>
</dbReference>
<reference evidence="3" key="3">
    <citation type="submission" date="2016-08" db="EMBL/GenBank/DDBJ databases">
        <title>Sequencing, Assembly and Comparative Genomics of S. aureofaciens ATCC 10762.</title>
        <authorList>
            <person name="Gradnigo J.S."/>
            <person name="Johnson N."/>
            <person name="Somerville G.A."/>
        </authorList>
    </citation>
    <scope>NUCLEOTIDE SEQUENCE [LARGE SCALE GENOMIC DNA]</scope>
    <source>
        <strain evidence="3">ATCC 10762</strain>
    </source>
</reference>
<dbReference type="Proteomes" id="UP000610124">
    <property type="component" value="Unassembled WGS sequence"/>
</dbReference>
<evidence type="ECO:0000313" key="5">
    <source>
        <dbReference type="Proteomes" id="UP000610124"/>
    </source>
</evidence>
<keyword evidence="3" id="KW-0808">Transferase</keyword>
<dbReference type="GO" id="GO:1990189">
    <property type="term" value="F:protein N-terminal-serine acetyltransferase activity"/>
    <property type="evidence" value="ECO:0007669"/>
    <property type="project" value="TreeGrafter"/>
</dbReference>
<accession>A0A8H9LTY3</accession>
<evidence type="ECO:0000313" key="4">
    <source>
        <dbReference type="Proteomes" id="UP000037395"/>
    </source>
</evidence>
<dbReference type="PANTHER" id="PTHR43441">
    <property type="entry name" value="RIBOSOMAL-PROTEIN-SERINE ACETYLTRANSFERASE"/>
    <property type="match status" value="1"/>
</dbReference>
<reference evidence="2 5" key="1">
    <citation type="journal article" date="2014" name="Int. J. Syst. Evol. Microbiol.">
        <title>Complete genome sequence of Corynebacterium casei LMG S-19264T (=DSM 44701T), isolated from a smear-ripened cheese.</title>
        <authorList>
            <consortium name="US DOE Joint Genome Institute (JGI-PGF)"/>
            <person name="Walter F."/>
            <person name="Albersmeier A."/>
            <person name="Kalinowski J."/>
            <person name="Ruckert C."/>
        </authorList>
    </citation>
    <scope>NUCLEOTIDE SEQUENCE [LARGE SCALE GENOMIC DNA]</scope>
    <source>
        <strain evidence="2 5">JCM 4434</strain>
    </source>
</reference>
<gene>
    <name evidence="2" type="ORF">GCM10010502_34090</name>
    <name evidence="3" type="ORF">HS99_0037805</name>
</gene>
<organism evidence="3 4">
    <name type="scientific">Kitasatospora aureofaciens</name>
    <name type="common">Streptomyces aureofaciens</name>
    <dbReference type="NCBI Taxonomy" id="1894"/>
    <lineage>
        <taxon>Bacteria</taxon>
        <taxon>Bacillati</taxon>
        <taxon>Actinomycetota</taxon>
        <taxon>Actinomycetes</taxon>
        <taxon>Kitasatosporales</taxon>
        <taxon>Streptomycetaceae</taxon>
        <taxon>Kitasatospora</taxon>
    </lineage>
</organism>
<name>A0A1E7MZC6_KITAU</name>
<dbReference type="KEGG" id="kau:B6264_05200"/>
<dbReference type="Pfam" id="PF13302">
    <property type="entry name" value="Acetyltransf_3"/>
    <property type="match status" value="1"/>
</dbReference>
<protein>
    <submittedName>
        <fullName evidence="2 3">N-acetyltransferase</fullName>
    </submittedName>
</protein>
<dbReference type="PROSITE" id="PS51186">
    <property type="entry name" value="GNAT"/>
    <property type="match status" value="1"/>
</dbReference>
<dbReference type="InterPro" id="IPR051908">
    <property type="entry name" value="Ribosomal_N-acetyltransferase"/>
</dbReference>
<accession>A0A1E7MZC6</accession>
<dbReference type="Proteomes" id="UP000037395">
    <property type="component" value="Unassembled WGS sequence"/>
</dbReference>
<dbReference type="OrthoDB" id="5191051at2"/>
<dbReference type="PANTHER" id="PTHR43441:SF10">
    <property type="entry name" value="ACETYLTRANSFERASE"/>
    <property type="match status" value="1"/>
</dbReference>
<dbReference type="GO" id="GO:0008999">
    <property type="term" value="F:protein-N-terminal-alanine acetyltransferase activity"/>
    <property type="evidence" value="ECO:0007669"/>
    <property type="project" value="TreeGrafter"/>
</dbReference>
<dbReference type="Gene3D" id="3.40.630.30">
    <property type="match status" value="1"/>
</dbReference>
<comment type="caution">
    <text evidence="3">The sequence shown here is derived from an EMBL/GenBank/DDBJ whole genome shotgun (WGS) entry which is preliminary data.</text>
</comment>
<dbReference type="GeneID" id="97486474"/>
<dbReference type="InterPro" id="IPR000182">
    <property type="entry name" value="GNAT_dom"/>
</dbReference>
<dbReference type="SUPFAM" id="SSF55729">
    <property type="entry name" value="Acyl-CoA N-acyltransferases (Nat)"/>
    <property type="match status" value="1"/>
</dbReference>
<dbReference type="FunFam" id="3.40.630.30:FF:000182">
    <property type="entry name" value="Putative acetyltransferase"/>
    <property type="match status" value="1"/>
</dbReference>
<reference evidence="2" key="5">
    <citation type="submission" date="2020-09" db="EMBL/GenBank/DDBJ databases">
        <authorList>
            <person name="Sun Q."/>
            <person name="Ohkuma M."/>
        </authorList>
    </citation>
    <scope>NUCLEOTIDE SEQUENCE</scope>
    <source>
        <strain evidence="2">JCM 4434</strain>
    </source>
</reference>
<dbReference type="EMBL" id="JPRF03000058">
    <property type="protein sequence ID" value="OEV33769.1"/>
    <property type="molecule type" value="Genomic_DNA"/>
</dbReference>
<evidence type="ECO:0000313" key="3">
    <source>
        <dbReference type="EMBL" id="OEV33769.1"/>
    </source>
</evidence>
<evidence type="ECO:0000259" key="1">
    <source>
        <dbReference type="PROSITE" id="PS51186"/>
    </source>
</evidence>
<dbReference type="GO" id="GO:0005737">
    <property type="term" value="C:cytoplasm"/>
    <property type="evidence" value="ECO:0007669"/>
    <property type="project" value="TreeGrafter"/>
</dbReference>
<proteinExistence type="predicted"/>
<keyword evidence="4" id="KW-1185">Reference proteome</keyword>